<name>A0A5A7RFD4_STRAF</name>
<comment type="caution">
    <text evidence="1">The sequence shown here is derived from an EMBL/GenBank/DDBJ whole genome shotgun (WGS) entry which is preliminary data.</text>
</comment>
<dbReference type="AlphaFoldDB" id="A0A5A7RFD4"/>
<gene>
    <name evidence="1" type="ORF">STAS_33614</name>
</gene>
<accession>A0A5A7RFD4</accession>
<keyword evidence="2" id="KW-1185">Reference proteome</keyword>
<protein>
    <submittedName>
        <fullName evidence="1">RNA-binding KH domain-containing protein</fullName>
    </submittedName>
</protein>
<dbReference type="EMBL" id="BKCP01012292">
    <property type="protein sequence ID" value="GER55905.1"/>
    <property type="molecule type" value="Genomic_DNA"/>
</dbReference>
<dbReference type="Proteomes" id="UP000325081">
    <property type="component" value="Unassembled WGS sequence"/>
</dbReference>
<evidence type="ECO:0000313" key="1">
    <source>
        <dbReference type="EMBL" id="GER55905.1"/>
    </source>
</evidence>
<evidence type="ECO:0000313" key="2">
    <source>
        <dbReference type="Proteomes" id="UP000325081"/>
    </source>
</evidence>
<organism evidence="1 2">
    <name type="scientific">Striga asiatica</name>
    <name type="common">Asiatic witchweed</name>
    <name type="synonym">Buchnera asiatica</name>
    <dbReference type="NCBI Taxonomy" id="4170"/>
    <lineage>
        <taxon>Eukaryota</taxon>
        <taxon>Viridiplantae</taxon>
        <taxon>Streptophyta</taxon>
        <taxon>Embryophyta</taxon>
        <taxon>Tracheophyta</taxon>
        <taxon>Spermatophyta</taxon>
        <taxon>Magnoliopsida</taxon>
        <taxon>eudicotyledons</taxon>
        <taxon>Gunneridae</taxon>
        <taxon>Pentapetalae</taxon>
        <taxon>asterids</taxon>
        <taxon>lamiids</taxon>
        <taxon>Lamiales</taxon>
        <taxon>Orobanchaceae</taxon>
        <taxon>Buchnereae</taxon>
        <taxon>Striga</taxon>
    </lineage>
</organism>
<reference evidence="2" key="1">
    <citation type="journal article" date="2019" name="Curr. Biol.">
        <title>Genome Sequence of Striga asiatica Provides Insight into the Evolution of Plant Parasitism.</title>
        <authorList>
            <person name="Yoshida S."/>
            <person name="Kim S."/>
            <person name="Wafula E.K."/>
            <person name="Tanskanen J."/>
            <person name="Kim Y.M."/>
            <person name="Honaas L."/>
            <person name="Yang Z."/>
            <person name="Spallek T."/>
            <person name="Conn C.E."/>
            <person name="Ichihashi Y."/>
            <person name="Cheong K."/>
            <person name="Cui S."/>
            <person name="Der J.P."/>
            <person name="Gundlach H."/>
            <person name="Jiao Y."/>
            <person name="Hori C."/>
            <person name="Ishida J.K."/>
            <person name="Kasahara H."/>
            <person name="Kiba T."/>
            <person name="Kim M.S."/>
            <person name="Koo N."/>
            <person name="Laohavisit A."/>
            <person name="Lee Y.H."/>
            <person name="Lumba S."/>
            <person name="McCourt P."/>
            <person name="Mortimer J.C."/>
            <person name="Mutuku J.M."/>
            <person name="Nomura T."/>
            <person name="Sasaki-Sekimoto Y."/>
            <person name="Seto Y."/>
            <person name="Wang Y."/>
            <person name="Wakatake T."/>
            <person name="Sakakibara H."/>
            <person name="Demura T."/>
            <person name="Yamaguchi S."/>
            <person name="Yoneyama K."/>
            <person name="Manabe R.I."/>
            <person name="Nelson D.C."/>
            <person name="Schulman A.H."/>
            <person name="Timko M.P."/>
            <person name="dePamphilis C.W."/>
            <person name="Choi D."/>
            <person name="Shirasu K."/>
        </authorList>
    </citation>
    <scope>NUCLEOTIDE SEQUENCE [LARGE SCALE GENOMIC DNA]</scope>
    <source>
        <strain evidence="2">cv. UVA1</strain>
    </source>
</reference>
<sequence length="103" mass="12120">MADHWLAFPESMDHYRKVIKYLQRYVSMTLEDFTTVTISGIPLLRPEAVTCDEQLKLIMKLRIRNFDGGRDIVLLTRSDNHYLIGLQRERDPSRDGEQEPLEL</sequence>
<proteinExistence type="predicted"/>